<keyword evidence="1" id="KW-0732">Signal</keyword>
<reference evidence="3" key="1">
    <citation type="submission" date="2017-01" db="EMBL/GenBank/DDBJ databases">
        <title>A deep insight into the sialotranscriptome of adult male and female Cluex tarsalis mosquitoes.</title>
        <authorList>
            <person name="Ribeiro J.M."/>
            <person name="Moreira F."/>
            <person name="Bernard K.A."/>
            <person name="Calvo E."/>
        </authorList>
    </citation>
    <scope>NUCLEOTIDE SEQUENCE</scope>
    <source>
        <strain evidence="3">Kern County</strain>
        <tissue evidence="3">Salivary glands</tissue>
    </source>
</reference>
<dbReference type="PROSITE" id="PS50940">
    <property type="entry name" value="CHIT_BIND_II"/>
    <property type="match status" value="1"/>
</dbReference>
<dbReference type="Pfam" id="PF01607">
    <property type="entry name" value="CBM_14"/>
    <property type="match status" value="1"/>
</dbReference>
<sequence>MVRSVFLLAAVTLIQHSVAEQEVPGNLVKTRRAFADYANFCEATGHYVQCDSCSSYVVCLAGLQSNSGCPANKPFCNNNKCSAFPDYRACPVSSLNCTGTGFYPDPKACQFFHYCQAVGNQSDVYECPGNYVFNPETALCRRATNESSCFIVHCDPNKILQRFGNSTKYFAYCREQEILMAKCDDFNVFNGSRCVFECPKEGLFAHPDPARYYSCYFVGEQLVAQQVYCPYNRVFDSSRGVCRVPNA</sequence>
<proteinExistence type="predicted"/>
<dbReference type="InterPro" id="IPR036508">
    <property type="entry name" value="Chitin-bd_dom_sf"/>
</dbReference>
<name>A0A1Q3FR02_CULTA</name>
<dbReference type="InterPro" id="IPR002557">
    <property type="entry name" value="Chitin-bd_dom"/>
</dbReference>
<dbReference type="SMART" id="SM00494">
    <property type="entry name" value="ChtBD2"/>
    <property type="match status" value="2"/>
</dbReference>
<dbReference type="SUPFAM" id="SSF57625">
    <property type="entry name" value="Invertebrate chitin-binding proteins"/>
    <property type="match status" value="2"/>
</dbReference>
<protein>
    <submittedName>
        <fullName evidence="3">Putative conserved secreted protein</fullName>
    </submittedName>
</protein>
<dbReference type="EMBL" id="GFDL01005172">
    <property type="protein sequence ID" value="JAV29873.1"/>
    <property type="molecule type" value="Transcribed_RNA"/>
</dbReference>
<dbReference type="Gene3D" id="2.170.140.10">
    <property type="entry name" value="Chitin binding domain"/>
    <property type="match status" value="1"/>
</dbReference>
<dbReference type="AlphaFoldDB" id="A0A1Q3FR02"/>
<accession>A0A1Q3FR02</accession>
<organism evidence="3">
    <name type="scientific">Culex tarsalis</name>
    <name type="common">Encephalitis mosquito</name>
    <dbReference type="NCBI Taxonomy" id="7177"/>
    <lineage>
        <taxon>Eukaryota</taxon>
        <taxon>Metazoa</taxon>
        <taxon>Ecdysozoa</taxon>
        <taxon>Arthropoda</taxon>
        <taxon>Hexapoda</taxon>
        <taxon>Insecta</taxon>
        <taxon>Pterygota</taxon>
        <taxon>Neoptera</taxon>
        <taxon>Endopterygota</taxon>
        <taxon>Diptera</taxon>
        <taxon>Nematocera</taxon>
        <taxon>Culicoidea</taxon>
        <taxon>Culicidae</taxon>
        <taxon>Culicinae</taxon>
        <taxon>Culicini</taxon>
        <taxon>Culex</taxon>
        <taxon>Culex</taxon>
    </lineage>
</organism>
<feature type="signal peptide" evidence="1">
    <location>
        <begin position="1"/>
        <end position="19"/>
    </location>
</feature>
<feature type="domain" description="Chitin-binding type-2" evidence="2">
    <location>
        <begin position="94"/>
        <end position="151"/>
    </location>
</feature>
<dbReference type="GO" id="GO:0008061">
    <property type="term" value="F:chitin binding"/>
    <property type="evidence" value="ECO:0007669"/>
    <property type="project" value="InterPro"/>
</dbReference>
<evidence type="ECO:0000259" key="2">
    <source>
        <dbReference type="PROSITE" id="PS50940"/>
    </source>
</evidence>
<feature type="chain" id="PRO_5012749670" evidence="1">
    <location>
        <begin position="20"/>
        <end position="247"/>
    </location>
</feature>
<dbReference type="GO" id="GO:0005576">
    <property type="term" value="C:extracellular region"/>
    <property type="evidence" value="ECO:0007669"/>
    <property type="project" value="InterPro"/>
</dbReference>
<evidence type="ECO:0000313" key="3">
    <source>
        <dbReference type="EMBL" id="JAV29873.1"/>
    </source>
</evidence>
<evidence type="ECO:0000256" key="1">
    <source>
        <dbReference type="SAM" id="SignalP"/>
    </source>
</evidence>